<organism evidence="1 2">
    <name type="scientific">Allacma fusca</name>
    <dbReference type="NCBI Taxonomy" id="39272"/>
    <lineage>
        <taxon>Eukaryota</taxon>
        <taxon>Metazoa</taxon>
        <taxon>Ecdysozoa</taxon>
        <taxon>Arthropoda</taxon>
        <taxon>Hexapoda</taxon>
        <taxon>Collembola</taxon>
        <taxon>Symphypleona</taxon>
        <taxon>Sminthuridae</taxon>
        <taxon>Allacma</taxon>
    </lineage>
</organism>
<reference evidence="1" key="1">
    <citation type="submission" date="2021-06" db="EMBL/GenBank/DDBJ databases">
        <authorList>
            <person name="Hodson N. C."/>
            <person name="Mongue J. A."/>
            <person name="Jaron S. K."/>
        </authorList>
    </citation>
    <scope>NUCLEOTIDE SEQUENCE</scope>
</reference>
<sequence>KGSRRANFPCPAANEWVTQRVTRVILNFPVREMEKSHFQLYTGGRRISNVTFYSNKCFLASKY</sequence>
<name>A0A8J2K951_9HEXA</name>
<feature type="non-terminal residue" evidence="1">
    <location>
        <position position="1"/>
    </location>
</feature>
<proteinExistence type="predicted"/>
<dbReference type="Proteomes" id="UP000708208">
    <property type="component" value="Unassembled WGS sequence"/>
</dbReference>
<dbReference type="AlphaFoldDB" id="A0A8J2K951"/>
<evidence type="ECO:0000313" key="2">
    <source>
        <dbReference type="Proteomes" id="UP000708208"/>
    </source>
</evidence>
<accession>A0A8J2K951</accession>
<protein>
    <submittedName>
        <fullName evidence="1">Uncharacterized protein</fullName>
    </submittedName>
</protein>
<comment type="caution">
    <text evidence="1">The sequence shown here is derived from an EMBL/GenBank/DDBJ whole genome shotgun (WGS) entry which is preliminary data.</text>
</comment>
<dbReference type="EMBL" id="CAJVCH010279681">
    <property type="protein sequence ID" value="CAG7734970.1"/>
    <property type="molecule type" value="Genomic_DNA"/>
</dbReference>
<gene>
    <name evidence="1" type="ORF">AFUS01_LOCUS23327</name>
</gene>
<evidence type="ECO:0000313" key="1">
    <source>
        <dbReference type="EMBL" id="CAG7734970.1"/>
    </source>
</evidence>
<keyword evidence="2" id="KW-1185">Reference proteome</keyword>